<geneLocation type="plasmid" evidence="3">
    <name>SAP2</name>
</geneLocation>
<proteinExistence type="predicted"/>
<sequence length="182" mass="20412">MPPGWRYSHGWVDQPAEDDVSREEPFAGTEVSSVGLESHPIPAHLCQIPWNPAPAPREAQVTLGALASHDGMTYQESIAEKIVYEYQQAKRPLSFVVGRQQPLVDDLRGKLHEYALSPDHPVGGHKARVFKSALGMEQRDWKLLAIQLISALQAAEPLALKDDEKWGRQQQLRFEISAWLSD</sequence>
<protein>
    <recommendedName>
        <fullName evidence="2">DUF6883 domain-containing protein</fullName>
    </recommendedName>
</protein>
<evidence type="ECO:0000256" key="1">
    <source>
        <dbReference type="SAM" id="MobiDB-lite"/>
    </source>
</evidence>
<dbReference type="Pfam" id="PF21814">
    <property type="entry name" value="DUF6883"/>
    <property type="match status" value="1"/>
</dbReference>
<dbReference type="AlphaFoldDB" id="A0A143SZK7"/>
<reference evidence="3" key="1">
    <citation type="submission" date="2016-03" db="EMBL/GenBank/DDBJ databases">
        <title>Complete sequence of the second linear plasmid SAP2 of Streptomyces avermitilis.</title>
        <authorList>
            <person name="Ikeda H."/>
        </authorList>
    </citation>
    <scope>NUCLEOTIDE SEQUENCE</scope>
    <source>
        <strain evidence="3">MA-4680</strain>
        <plasmid evidence="3">SAP2</plasmid>
    </source>
</reference>
<organism evidence="3">
    <name type="scientific">Streptomyces avermitilis (strain ATCC 31267 / DSM 46492 / JCM 5070 / NBRC 14893 / NCIMB 12804 / NRRL 8165 / MA-4680)</name>
    <dbReference type="NCBI Taxonomy" id="227882"/>
    <lineage>
        <taxon>Bacteria</taxon>
        <taxon>Bacillati</taxon>
        <taxon>Actinomycetota</taxon>
        <taxon>Actinomycetes</taxon>
        <taxon>Kitasatosporales</taxon>
        <taxon>Streptomycetaceae</taxon>
        <taxon>Streptomyces</taxon>
    </lineage>
</organism>
<feature type="domain" description="DUF6883" evidence="2">
    <location>
        <begin position="109"/>
        <end position="177"/>
    </location>
</feature>
<evidence type="ECO:0000259" key="2">
    <source>
        <dbReference type="Pfam" id="PF21814"/>
    </source>
</evidence>
<dbReference type="InterPro" id="IPR049250">
    <property type="entry name" value="DUF6883"/>
</dbReference>
<name>A0A143SZK7_STRAW</name>
<accession>A0A143SZK7</accession>
<feature type="region of interest" description="Disordered" evidence="1">
    <location>
        <begin position="1"/>
        <end position="26"/>
    </location>
</feature>
<dbReference type="EMBL" id="AP017380">
    <property type="protein sequence ID" value="BAU77621.1"/>
    <property type="molecule type" value="Genomic_DNA"/>
</dbReference>
<evidence type="ECO:0000313" key="3">
    <source>
        <dbReference type="EMBL" id="BAU77621.1"/>
    </source>
</evidence>
<keyword evidence="3" id="KW-0614">Plasmid</keyword>
<gene>
    <name evidence="3" type="ORF">SAVERM_2p178</name>
</gene>